<dbReference type="CDD" id="cd07067">
    <property type="entry name" value="HP_PGM_like"/>
    <property type="match status" value="1"/>
</dbReference>
<feature type="binding site" evidence="3">
    <location>
        <position position="60"/>
    </location>
    <ligand>
        <name>substrate</name>
    </ligand>
</feature>
<dbReference type="STRING" id="1329250.WOSG25_180110"/>
<dbReference type="SUPFAM" id="SSF53254">
    <property type="entry name" value="Phosphoglycerate mutase-like"/>
    <property type="match status" value="1"/>
</dbReference>
<gene>
    <name evidence="5" type="ORF">WOSG25_180110</name>
</gene>
<evidence type="ECO:0000256" key="4">
    <source>
        <dbReference type="PIRSR" id="PIRSR613078-3"/>
    </source>
</evidence>
<dbReference type="PANTHER" id="PTHR46517">
    <property type="entry name" value="FRUCTOSE-2,6-BISPHOSPHATASE TIGAR"/>
    <property type="match status" value="1"/>
</dbReference>
<feature type="site" description="Transition state stabilizer" evidence="4">
    <location>
        <position position="175"/>
    </location>
</feature>
<organism evidence="5 6">
    <name type="scientific">Weissella oryzae (strain DSM 25784 / JCM 18191 / LMG 30913 / SG25)</name>
    <dbReference type="NCBI Taxonomy" id="1329250"/>
    <lineage>
        <taxon>Bacteria</taxon>
        <taxon>Bacillati</taxon>
        <taxon>Bacillota</taxon>
        <taxon>Bacilli</taxon>
        <taxon>Lactobacillales</taxon>
        <taxon>Lactobacillaceae</taxon>
        <taxon>Weissella</taxon>
    </lineage>
</organism>
<name>A0A069CWW9_WEIOS</name>
<feature type="binding site" evidence="3">
    <location>
        <begin position="176"/>
        <end position="177"/>
    </location>
    <ligand>
        <name>substrate</name>
    </ligand>
</feature>
<accession>A0A069CWW9</accession>
<feature type="active site" description="Proton donor/acceptor" evidence="2">
    <location>
        <position position="89"/>
    </location>
</feature>
<keyword evidence="6" id="KW-1185">Reference proteome</keyword>
<dbReference type="GO" id="GO:0004331">
    <property type="term" value="F:fructose-2,6-bisphosphate 2-phosphatase activity"/>
    <property type="evidence" value="ECO:0007669"/>
    <property type="project" value="TreeGrafter"/>
</dbReference>
<protein>
    <submittedName>
        <fullName evidence="5">Phosphoglycerate mutase</fullName>
    </submittedName>
</protein>
<dbReference type="InterPro" id="IPR051695">
    <property type="entry name" value="Phosphoglycerate_Mutase"/>
</dbReference>
<feature type="binding site" evidence="3">
    <location>
        <begin position="89"/>
        <end position="92"/>
    </location>
    <ligand>
        <name>substrate</name>
    </ligand>
</feature>
<evidence type="ECO:0000256" key="2">
    <source>
        <dbReference type="PIRSR" id="PIRSR613078-1"/>
    </source>
</evidence>
<feature type="binding site" evidence="3">
    <location>
        <begin position="10"/>
        <end position="17"/>
    </location>
    <ligand>
        <name>substrate</name>
    </ligand>
</feature>
<sequence>MAKLTLYLIRHGQTYFNIYNKLQGWSNSPLTKQGYNDANLAANKVANVAFAAAYSSDTTRAQETAAVILDKNQASTGLQVAQSTPFLREQFYGSFEGDNMDEVWAKVGAPAGLKNFKEIVDTFSINKAKDMMKVADPFHDAEDSSEYWQRVDQAFALIASNPKLQDGDNVLVISHGNTLLSLMERYGAGKFDLSVRPANGSVTRLAFDGKTISVLGYNE</sequence>
<evidence type="ECO:0000313" key="5">
    <source>
        <dbReference type="EMBL" id="GAK31862.1"/>
    </source>
</evidence>
<dbReference type="eggNOG" id="COG0406">
    <property type="taxonomic scope" value="Bacteria"/>
</dbReference>
<dbReference type="PANTHER" id="PTHR46517:SF1">
    <property type="entry name" value="FRUCTOSE-2,6-BISPHOSPHATASE TIGAR"/>
    <property type="match status" value="1"/>
</dbReference>
<dbReference type="AlphaFoldDB" id="A0A069CWW9"/>
<reference evidence="6" key="1">
    <citation type="journal article" date="2014" name="Genome Announc.">
        <title>Draft genome sequence of Weissella oryzae SG25T, isolated from fermented rice grains.</title>
        <authorList>
            <person name="Tanizawa Y."/>
            <person name="Fujisawa T."/>
            <person name="Mochizuki T."/>
            <person name="Kaminuma E."/>
            <person name="Suzuki Y."/>
            <person name="Nakamura Y."/>
            <person name="Tohno M."/>
        </authorList>
    </citation>
    <scope>NUCLEOTIDE SEQUENCE [LARGE SCALE GENOMIC DNA]</scope>
    <source>
        <strain evidence="6">DSM 25784 / JCM 18191 / LMG 30913 / SG25</strain>
    </source>
</reference>
<evidence type="ECO:0000313" key="6">
    <source>
        <dbReference type="Proteomes" id="UP000030643"/>
    </source>
</evidence>
<dbReference type="EMBL" id="DF820501">
    <property type="protein sequence ID" value="GAK31862.1"/>
    <property type="molecule type" value="Genomic_DNA"/>
</dbReference>
<keyword evidence="1" id="KW-0378">Hydrolase</keyword>
<dbReference type="GO" id="GO:0005829">
    <property type="term" value="C:cytosol"/>
    <property type="evidence" value="ECO:0007669"/>
    <property type="project" value="TreeGrafter"/>
</dbReference>
<dbReference type="InterPro" id="IPR013078">
    <property type="entry name" value="His_Pase_superF_clade-1"/>
</dbReference>
<dbReference type="Gene3D" id="3.40.50.1240">
    <property type="entry name" value="Phosphoglycerate mutase-like"/>
    <property type="match status" value="1"/>
</dbReference>
<evidence type="ECO:0000256" key="1">
    <source>
        <dbReference type="ARBA" id="ARBA00022801"/>
    </source>
</evidence>
<dbReference type="InterPro" id="IPR029033">
    <property type="entry name" value="His_PPase_superfam"/>
</dbReference>
<dbReference type="OrthoDB" id="4131070at2"/>
<dbReference type="Pfam" id="PF00300">
    <property type="entry name" value="His_Phos_1"/>
    <property type="match status" value="1"/>
</dbReference>
<dbReference type="Proteomes" id="UP000030643">
    <property type="component" value="Unassembled WGS sequence"/>
</dbReference>
<dbReference type="SMART" id="SM00855">
    <property type="entry name" value="PGAM"/>
    <property type="match status" value="1"/>
</dbReference>
<feature type="active site" description="Tele-phosphohistidine intermediate" evidence="2">
    <location>
        <position position="11"/>
    </location>
</feature>
<dbReference type="GO" id="GO:0043456">
    <property type="term" value="P:regulation of pentose-phosphate shunt"/>
    <property type="evidence" value="ECO:0007669"/>
    <property type="project" value="TreeGrafter"/>
</dbReference>
<dbReference type="GO" id="GO:0045820">
    <property type="term" value="P:negative regulation of glycolytic process"/>
    <property type="evidence" value="ECO:0007669"/>
    <property type="project" value="TreeGrafter"/>
</dbReference>
<dbReference type="RefSeq" id="WP_027699782.1">
    <property type="nucleotide sequence ID" value="NZ_DF820501.1"/>
</dbReference>
<evidence type="ECO:0000256" key="3">
    <source>
        <dbReference type="PIRSR" id="PIRSR613078-2"/>
    </source>
</evidence>
<proteinExistence type="predicted"/>